<evidence type="ECO:0000313" key="8">
    <source>
        <dbReference type="Proteomes" id="UP000008144"/>
    </source>
</evidence>
<sequence length="238" mass="26591">RLLGGRESRRAEFPWLVSLQSDGDHICGGTIISDRHILTAAHCFDEHDPLGFMVVTGANDLRPLDSEALSYRVHSAQIHRTYDQTAYIPDWDIAILEVERRFQFSQFASSACLPGDNIWFRPGKRCHVAGYGRRSENGLDPYLQYNIETPILTHNICNKGGYEGSISERMICAGYPSTGGTVCVGDSGGPLLCEANDNKWYLAGVVSWSIGCAERKKPDVFTNVQYFMNWINQHANLS</sequence>
<evidence type="ECO:0000259" key="6">
    <source>
        <dbReference type="PROSITE" id="PS50240"/>
    </source>
</evidence>
<evidence type="ECO:0000256" key="5">
    <source>
        <dbReference type="RuleBase" id="RU363034"/>
    </source>
</evidence>
<dbReference type="GO" id="GO:0004252">
    <property type="term" value="F:serine-type endopeptidase activity"/>
    <property type="evidence" value="ECO:0007669"/>
    <property type="project" value="InterPro"/>
</dbReference>
<dbReference type="PROSITE" id="PS00134">
    <property type="entry name" value="TRYPSIN_HIS"/>
    <property type="match status" value="1"/>
</dbReference>
<reference evidence="7" key="3">
    <citation type="submission" date="2025-09" db="UniProtKB">
        <authorList>
            <consortium name="Ensembl"/>
        </authorList>
    </citation>
    <scope>IDENTIFICATION</scope>
</reference>
<dbReference type="Gene3D" id="2.40.10.10">
    <property type="entry name" value="Trypsin-like serine proteases"/>
    <property type="match status" value="1"/>
</dbReference>
<keyword evidence="4" id="KW-1015">Disulfide bond</keyword>
<reference evidence="8" key="1">
    <citation type="journal article" date="2002" name="Science">
        <title>The draft genome of Ciona intestinalis: insights into chordate and vertebrate origins.</title>
        <authorList>
            <person name="Dehal P."/>
            <person name="Satou Y."/>
            <person name="Campbell R.K."/>
            <person name="Chapman J."/>
            <person name="Degnan B."/>
            <person name="De Tomaso A."/>
            <person name="Davidson B."/>
            <person name="Di Gregorio A."/>
            <person name="Gelpke M."/>
            <person name="Goodstein D.M."/>
            <person name="Harafuji N."/>
            <person name="Hastings K.E."/>
            <person name="Ho I."/>
            <person name="Hotta K."/>
            <person name="Huang W."/>
            <person name="Kawashima T."/>
            <person name="Lemaire P."/>
            <person name="Martinez D."/>
            <person name="Meinertzhagen I.A."/>
            <person name="Necula S."/>
            <person name="Nonaka M."/>
            <person name="Putnam N."/>
            <person name="Rash S."/>
            <person name="Saiga H."/>
            <person name="Satake M."/>
            <person name="Terry A."/>
            <person name="Yamada L."/>
            <person name="Wang H.G."/>
            <person name="Awazu S."/>
            <person name="Azumi K."/>
            <person name="Boore J."/>
            <person name="Branno M."/>
            <person name="Chin-Bow S."/>
            <person name="DeSantis R."/>
            <person name="Doyle S."/>
            <person name="Francino P."/>
            <person name="Keys D.N."/>
            <person name="Haga S."/>
            <person name="Hayashi H."/>
            <person name="Hino K."/>
            <person name="Imai K.S."/>
            <person name="Inaba K."/>
            <person name="Kano S."/>
            <person name="Kobayashi K."/>
            <person name="Kobayashi M."/>
            <person name="Lee B.I."/>
            <person name="Makabe K.W."/>
            <person name="Manohar C."/>
            <person name="Matassi G."/>
            <person name="Medina M."/>
            <person name="Mochizuki Y."/>
            <person name="Mount S."/>
            <person name="Morishita T."/>
            <person name="Miura S."/>
            <person name="Nakayama A."/>
            <person name="Nishizaka S."/>
            <person name="Nomoto H."/>
            <person name="Ohta F."/>
            <person name="Oishi K."/>
            <person name="Rigoutsos I."/>
            <person name="Sano M."/>
            <person name="Sasaki A."/>
            <person name="Sasakura Y."/>
            <person name="Shoguchi E."/>
            <person name="Shin-i T."/>
            <person name="Spagnuolo A."/>
            <person name="Stainier D."/>
            <person name="Suzuki M.M."/>
            <person name="Tassy O."/>
            <person name="Takatori N."/>
            <person name="Tokuoka M."/>
            <person name="Yagi K."/>
            <person name="Yoshizaki F."/>
            <person name="Wada S."/>
            <person name="Zhang C."/>
            <person name="Hyatt P.D."/>
            <person name="Larimer F."/>
            <person name="Detter C."/>
            <person name="Doggett N."/>
            <person name="Glavina T."/>
            <person name="Hawkins T."/>
            <person name="Richardson P."/>
            <person name="Lucas S."/>
            <person name="Kohara Y."/>
            <person name="Levine M."/>
            <person name="Satoh N."/>
            <person name="Rokhsar D.S."/>
        </authorList>
    </citation>
    <scope>NUCLEOTIDE SEQUENCE [LARGE SCALE GENOMIC DNA]</scope>
</reference>
<keyword evidence="2 5" id="KW-0378">Hydrolase</keyword>
<dbReference type="InterPro" id="IPR043504">
    <property type="entry name" value="Peptidase_S1_PA_chymotrypsin"/>
</dbReference>
<organism evidence="7 8">
    <name type="scientific">Ciona intestinalis</name>
    <name type="common">Transparent sea squirt</name>
    <name type="synonym">Ascidia intestinalis</name>
    <dbReference type="NCBI Taxonomy" id="7719"/>
    <lineage>
        <taxon>Eukaryota</taxon>
        <taxon>Metazoa</taxon>
        <taxon>Chordata</taxon>
        <taxon>Tunicata</taxon>
        <taxon>Ascidiacea</taxon>
        <taxon>Phlebobranchia</taxon>
        <taxon>Cionidae</taxon>
        <taxon>Ciona</taxon>
    </lineage>
</organism>
<dbReference type="InterPro" id="IPR018114">
    <property type="entry name" value="TRYPSIN_HIS"/>
</dbReference>
<reference evidence="7" key="2">
    <citation type="submission" date="2025-08" db="UniProtKB">
        <authorList>
            <consortium name="Ensembl"/>
        </authorList>
    </citation>
    <scope>IDENTIFICATION</scope>
</reference>
<keyword evidence="3 5" id="KW-0720">Serine protease</keyword>
<dbReference type="Pfam" id="PF00089">
    <property type="entry name" value="Trypsin"/>
    <property type="match status" value="1"/>
</dbReference>
<dbReference type="PANTHER" id="PTHR24252:SF11">
    <property type="entry name" value="ATRIAL NATRIURETIC PEPTIDE-CONVERTING ENZYME ISOFORM X1"/>
    <property type="match status" value="1"/>
</dbReference>
<dbReference type="SUPFAM" id="SSF50494">
    <property type="entry name" value="Trypsin-like serine proteases"/>
    <property type="match status" value="1"/>
</dbReference>
<dbReference type="CDD" id="cd00190">
    <property type="entry name" value="Tryp_SPc"/>
    <property type="match status" value="1"/>
</dbReference>
<dbReference type="Ensembl" id="ENSCINT00000034979.1">
    <property type="protein sequence ID" value="ENSCINP00000034632.1"/>
    <property type="gene ID" value="ENSCING00000022780.1"/>
</dbReference>
<evidence type="ECO:0000256" key="4">
    <source>
        <dbReference type="ARBA" id="ARBA00023157"/>
    </source>
</evidence>
<protein>
    <recommendedName>
        <fullName evidence="6">Peptidase S1 domain-containing protein</fullName>
    </recommendedName>
</protein>
<dbReference type="HOGENOM" id="CLU_006842_0_4_1"/>
<dbReference type="SMART" id="SM00020">
    <property type="entry name" value="Tryp_SPc"/>
    <property type="match status" value="1"/>
</dbReference>
<dbReference type="InterPro" id="IPR001314">
    <property type="entry name" value="Peptidase_S1A"/>
</dbReference>
<dbReference type="PROSITE" id="PS00135">
    <property type="entry name" value="TRYPSIN_SER"/>
    <property type="match status" value="1"/>
</dbReference>
<evidence type="ECO:0000256" key="1">
    <source>
        <dbReference type="ARBA" id="ARBA00022670"/>
    </source>
</evidence>
<evidence type="ECO:0000313" key="7">
    <source>
        <dbReference type="Ensembl" id="ENSCINP00000034632.1"/>
    </source>
</evidence>
<dbReference type="PRINTS" id="PR00722">
    <property type="entry name" value="CHYMOTRYPSIN"/>
</dbReference>
<dbReference type="InterPro" id="IPR009003">
    <property type="entry name" value="Peptidase_S1_PA"/>
</dbReference>
<dbReference type="FunFam" id="2.40.10.10:FF:000003">
    <property type="entry name" value="Transmembrane serine protease 3"/>
    <property type="match status" value="1"/>
</dbReference>
<dbReference type="InParanoid" id="H2XY98"/>
<dbReference type="InterPro" id="IPR001254">
    <property type="entry name" value="Trypsin_dom"/>
</dbReference>
<name>H2XY98_CIOIN</name>
<evidence type="ECO:0000256" key="2">
    <source>
        <dbReference type="ARBA" id="ARBA00022801"/>
    </source>
</evidence>
<keyword evidence="8" id="KW-1185">Reference proteome</keyword>
<dbReference type="AlphaFoldDB" id="H2XY98"/>
<proteinExistence type="predicted"/>
<dbReference type="PANTHER" id="PTHR24252">
    <property type="entry name" value="ACROSIN-RELATED"/>
    <property type="match status" value="1"/>
</dbReference>
<dbReference type="InterPro" id="IPR033116">
    <property type="entry name" value="TRYPSIN_SER"/>
</dbReference>
<dbReference type="Proteomes" id="UP000008144">
    <property type="component" value="Unassembled WGS sequence"/>
</dbReference>
<dbReference type="PROSITE" id="PS50240">
    <property type="entry name" value="TRYPSIN_DOM"/>
    <property type="match status" value="1"/>
</dbReference>
<dbReference type="STRING" id="7719.ENSCINP00000034632"/>
<dbReference type="GO" id="GO:0008236">
    <property type="term" value="F:serine-type peptidase activity"/>
    <property type="evidence" value="ECO:0000318"/>
    <property type="project" value="GO_Central"/>
</dbReference>
<feature type="domain" description="Peptidase S1" evidence="6">
    <location>
        <begin position="2"/>
        <end position="236"/>
    </location>
</feature>
<accession>H2XY98</accession>
<keyword evidence="1 5" id="KW-0645">Protease</keyword>
<dbReference type="GO" id="GO:0006508">
    <property type="term" value="P:proteolysis"/>
    <property type="evidence" value="ECO:0007669"/>
    <property type="project" value="UniProtKB-KW"/>
</dbReference>
<evidence type="ECO:0000256" key="3">
    <source>
        <dbReference type="ARBA" id="ARBA00022825"/>
    </source>
</evidence>
<dbReference type="GeneTree" id="ENSGT00940000162823"/>